<evidence type="ECO:0000259" key="5">
    <source>
        <dbReference type="Pfam" id="PF05022"/>
    </source>
</evidence>
<dbReference type="Pfam" id="PF06862">
    <property type="entry name" value="Utp25_C"/>
    <property type="match status" value="1"/>
</dbReference>
<dbReference type="OrthoDB" id="5599646at2759"/>
<evidence type="ECO:0000256" key="1">
    <source>
        <dbReference type="ARBA" id="ARBA00004604"/>
    </source>
</evidence>
<feature type="compositionally biased region" description="Basic and acidic residues" evidence="4">
    <location>
        <begin position="168"/>
        <end position="182"/>
    </location>
</feature>
<dbReference type="GO" id="GO:0019843">
    <property type="term" value="F:rRNA binding"/>
    <property type="evidence" value="ECO:0007669"/>
    <property type="project" value="TreeGrafter"/>
</dbReference>
<keyword evidence="3" id="KW-0539">Nucleus</keyword>
<dbReference type="InterPro" id="IPR007718">
    <property type="entry name" value="Srp40_C"/>
</dbReference>
<organism evidence="8 9">
    <name type="scientific">Striga hermonthica</name>
    <name type="common">Purple witchweed</name>
    <name type="synonym">Buchnera hermonthica</name>
    <dbReference type="NCBI Taxonomy" id="68872"/>
    <lineage>
        <taxon>Eukaryota</taxon>
        <taxon>Viridiplantae</taxon>
        <taxon>Streptophyta</taxon>
        <taxon>Embryophyta</taxon>
        <taxon>Tracheophyta</taxon>
        <taxon>Spermatophyta</taxon>
        <taxon>Magnoliopsida</taxon>
        <taxon>eudicotyledons</taxon>
        <taxon>Gunneridae</taxon>
        <taxon>Pentapetalae</taxon>
        <taxon>asterids</taxon>
        <taxon>lamiids</taxon>
        <taxon>Lamiales</taxon>
        <taxon>Orobanchaceae</taxon>
        <taxon>Buchnereae</taxon>
        <taxon>Striga</taxon>
    </lineage>
</organism>
<dbReference type="InterPro" id="IPR053940">
    <property type="entry name" value="UTP25_NTPase-like"/>
</dbReference>
<comment type="caution">
    <text evidence="8">The sequence shown here is derived from an EMBL/GenBank/DDBJ whole genome shotgun (WGS) entry which is preliminary data.</text>
</comment>
<evidence type="ECO:0008006" key="10">
    <source>
        <dbReference type="Google" id="ProtNLM"/>
    </source>
</evidence>
<evidence type="ECO:0000256" key="3">
    <source>
        <dbReference type="ARBA" id="ARBA00023242"/>
    </source>
</evidence>
<feature type="region of interest" description="Disordered" evidence="4">
    <location>
        <begin position="382"/>
        <end position="484"/>
    </location>
</feature>
<dbReference type="Proteomes" id="UP001153555">
    <property type="component" value="Unassembled WGS sequence"/>
</dbReference>
<feature type="region of interest" description="Disordered" evidence="4">
    <location>
        <begin position="25"/>
        <end position="49"/>
    </location>
</feature>
<dbReference type="GO" id="GO:0032040">
    <property type="term" value="C:small-subunit processome"/>
    <property type="evidence" value="ECO:0007669"/>
    <property type="project" value="TreeGrafter"/>
</dbReference>
<evidence type="ECO:0000313" key="9">
    <source>
        <dbReference type="Proteomes" id="UP001153555"/>
    </source>
</evidence>
<comment type="similarity">
    <text evidence="2">Belongs to the UTP25 family.</text>
</comment>
<feature type="region of interest" description="Disordered" evidence="4">
    <location>
        <begin position="106"/>
        <end position="362"/>
    </location>
</feature>
<dbReference type="Pfam" id="PF05022">
    <property type="entry name" value="SRP40_C"/>
    <property type="match status" value="1"/>
</dbReference>
<dbReference type="InterPro" id="IPR010678">
    <property type="entry name" value="UTP25"/>
</dbReference>
<evidence type="ECO:0000256" key="2">
    <source>
        <dbReference type="ARBA" id="ARBA00009223"/>
    </source>
</evidence>
<accession>A0A9N7MIS8</accession>
<evidence type="ECO:0000259" key="6">
    <source>
        <dbReference type="Pfam" id="PF06862"/>
    </source>
</evidence>
<feature type="compositionally biased region" description="Basic and acidic residues" evidence="4">
    <location>
        <begin position="294"/>
        <end position="311"/>
    </location>
</feature>
<dbReference type="EMBL" id="CACSLK010003174">
    <property type="protein sequence ID" value="CAA0808661.1"/>
    <property type="molecule type" value="Genomic_DNA"/>
</dbReference>
<feature type="domain" description="UTP25 C-terminal" evidence="6">
    <location>
        <begin position="659"/>
        <end position="836"/>
    </location>
</feature>
<feature type="compositionally biased region" description="Acidic residues" evidence="4">
    <location>
        <begin position="457"/>
        <end position="469"/>
    </location>
</feature>
<feature type="compositionally biased region" description="Basic and acidic residues" evidence="4">
    <location>
        <begin position="37"/>
        <end position="49"/>
    </location>
</feature>
<feature type="domain" description="Srp40 C-terminal" evidence="5">
    <location>
        <begin position="359"/>
        <end position="404"/>
    </location>
</feature>
<dbReference type="Pfam" id="PF22916">
    <property type="entry name" value="UTP25_NTPase-like"/>
    <property type="match status" value="1"/>
</dbReference>
<feature type="compositionally biased region" description="Polar residues" evidence="4">
    <location>
        <begin position="226"/>
        <end position="235"/>
    </location>
</feature>
<protein>
    <recommendedName>
        <fullName evidence="10">U3 small nucleolar RNA-associated protein 25</fullName>
    </recommendedName>
</protein>
<dbReference type="AlphaFoldDB" id="A0A9N7MIS8"/>
<dbReference type="PANTHER" id="PTHR12933">
    <property type="entry name" value="ORF PROTEIN-RELATED"/>
    <property type="match status" value="1"/>
</dbReference>
<gene>
    <name evidence="8" type="ORF">SHERM_10889</name>
</gene>
<dbReference type="PANTHER" id="PTHR12933:SF0">
    <property type="entry name" value="U3 SMALL NUCLEOLAR RNA-ASSOCIATED PROTEIN 25 HOMOLOG"/>
    <property type="match status" value="1"/>
</dbReference>
<comment type="subcellular location">
    <subcellularLocation>
        <location evidence="1">Nucleus</location>
        <location evidence="1">Nucleolus</location>
    </subcellularLocation>
</comment>
<dbReference type="GO" id="GO:0000462">
    <property type="term" value="P:maturation of SSU-rRNA from tricistronic rRNA transcript (SSU-rRNA, 5.8S rRNA, LSU-rRNA)"/>
    <property type="evidence" value="ECO:0007669"/>
    <property type="project" value="TreeGrafter"/>
</dbReference>
<reference evidence="8" key="1">
    <citation type="submission" date="2019-12" db="EMBL/GenBank/DDBJ databases">
        <authorList>
            <person name="Scholes J."/>
        </authorList>
    </citation>
    <scope>NUCLEOTIDE SEQUENCE</scope>
</reference>
<feature type="compositionally biased region" description="Basic residues" evidence="4">
    <location>
        <begin position="196"/>
        <end position="207"/>
    </location>
</feature>
<feature type="domain" description="UTP25 NTP hydrolase-like" evidence="7">
    <location>
        <begin position="547"/>
        <end position="648"/>
    </location>
</feature>
<proteinExistence type="inferred from homology"/>
<evidence type="ECO:0000259" key="7">
    <source>
        <dbReference type="Pfam" id="PF22916"/>
    </source>
</evidence>
<evidence type="ECO:0000313" key="8">
    <source>
        <dbReference type="EMBL" id="CAA0808661.1"/>
    </source>
</evidence>
<dbReference type="InterPro" id="IPR053939">
    <property type="entry name" value="UTP25_C"/>
</dbReference>
<dbReference type="GO" id="GO:0034511">
    <property type="term" value="F:U3 snoRNA binding"/>
    <property type="evidence" value="ECO:0007669"/>
    <property type="project" value="InterPro"/>
</dbReference>
<keyword evidence="9" id="KW-1185">Reference proteome</keyword>
<feature type="compositionally biased region" description="Acidic residues" evidence="4">
    <location>
        <begin position="409"/>
        <end position="439"/>
    </location>
</feature>
<feature type="compositionally biased region" description="Basic and acidic residues" evidence="4">
    <location>
        <begin position="113"/>
        <end position="127"/>
    </location>
</feature>
<evidence type="ECO:0000256" key="4">
    <source>
        <dbReference type="SAM" id="MobiDB-lite"/>
    </source>
</evidence>
<name>A0A9N7MIS8_STRHE</name>
<sequence>MPGSSDVNPSATSLFAFKPRQVILSQQQQRRVPMAKAKPETPSELKPEDESVLISSVARWLENKGFSKVLKRFLSAAQIEDDTWKAKALDLNEIFSKYQELCNNAREQATSQKKIEKQTDGTLEKNGDANCVDSEEAINKKKKKKNGKEDAAVAETGRTSGGTVINEKIYESNESKPSKESDGAEALESTVDQSTKKPKDKKKKKNKSISEALDADGKQIDVLPEVSQSNNQGLSKGSAEEALNEKTTTNKKSKKKKVEATENGDNEHEKSTKKRKRTDHVEKENQYGDEVAVEESKSKKSKGLEADKDLDSGSNGHAKQTDENANGAVIGNGADKSSQKKSAKKQWNGSAEPKAGNAFQRVKIDEVEFVDVRLQDNSYWAKDGAETGYGAKAQEVLGQVEGRQREEQGESDSVEDVDSGIESINDSEETEDDGEDEIDNMPAKGDIVQNKAKDGVELSEDVGTDDDDTAVMSDMSDTDDESDLRVNNQSLSERPMILSSFDNHLSHKISSSEIDHLMKRKWRYTWKMPALNLSSCYWRGTGTCAIKKIGEAEVDKEKDFDYLSSIEILIIDHADVMLMQNWSHVNTVVEHMNKLPSKQHGTDIMRIRPWYLDGQARFYRQTIILSSHVNPELNALLNQHCLNYQGKVKLECKYKGVLPKILIPVRQIYERFDTESIAEADDARLKYFCEKVFPKIKDSVQNGVMIFISSYFEFVRLRNYLKSQAASVCLFGEYIKRNDISHVRGQFFRGEKKIMLYTERAHFYYRYKIRGVKNLIIYSLPERKEFYPEIVNLLEETESMDCRVLFSRLDHLRLERIVGSAAAKRMVDSEKSVFVFA</sequence>